<feature type="transmembrane region" description="Helical" evidence="6">
    <location>
        <begin position="878"/>
        <end position="905"/>
    </location>
</feature>
<dbReference type="Gene3D" id="1.10.1200.10">
    <property type="entry name" value="ACP-like"/>
    <property type="match status" value="1"/>
</dbReference>
<keyword evidence="1" id="KW-0596">Phosphopantetheine</keyword>
<dbReference type="InterPro" id="IPR012728">
    <property type="entry name" value="Pls/PosA_C"/>
</dbReference>
<feature type="transmembrane region" description="Helical" evidence="6">
    <location>
        <begin position="917"/>
        <end position="937"/>
    </location>
</feature>
<feature type="compositionally biased region" description="Low complexity" evidence="5">
    <location>
        <begin position="472"/>
        <end position="481"/>
    </location>
</feature>
<dbReference type="CDD" id="cd05930">
    <property type="entry name" value="A_NRPS"/>
    <property type="match status" value="1"/>
</dbReference>
<dbReference type="InterPro" id="IPR009081">
    <property type="entry name" value="PP-bd_ACP"/>
</dbReference>
<protein>
    <submittedName>
        <fullName evidence="8">Non-ribosomal peptide synthetase</fullName>
    </submittedName>
</protein>
<feature type="transmembrane region" description="Helical" evidence="6">
    <location>
        <begin position="684"/>
        <end position="703"/>
    </location>
</feature>
<organism evidence="8 9">
    <name type="scientific">Catenulispora subtropica</name>
    <dbReference type="NCBI Taxonomy" id="450798"/>
    <lineage>
        <taxon>Bacteria</taxon>
        <taxon>Bacillati</taxon>
        <taxon>Actinomycetota</taxon>
        <taxon>Actinomycetes</taxon>
        <taxon>Catenulisporales</taxon>
        <taxon>Catenulisporaceae</taxon>
        <taxon>Catenulispora</taxon>
    </lineage>
</organism>
<feature type="region of interest" description="Disordered" evidence="5">
    <location>
        <begin position="467"/>
        <end position="487"/>
    </location>
</feature>
<dbReference type="NCBIfam" id="TIGR01733">
    <property type="entry name" value="AA-adenyl-dom"/>
    <property type="match status" value="1"/>
</dbReference>
<evidence type="ECO:0000256" key="2">
    <source>
        <dbReference type="ARBA" id="ARBA00022553"/>
    </source>
</evidence>
<evidence type="ECO:0000256" key="5">
    <source>
        <dbReference type="SAM" id="MobiDB-lite"/>
    </source>
</evidence>
<keyword evidence="3" id="KW-0808">Transferase</keyword>
<keyword evidence="4" id="KW-0677">Repeat</keyword>
<keyword evidence="6" id="KW-0472">Membrane</keyword>
<dbReference type="InterPro" id="IPR042099">
    <property type="entry name" value="ANL_N_sf"/>
</dbReference>
<dbReference type="NCBIfam" id="TIGR02353">
    <property type="entry name" value="NRPS_term_dom"/>
    <property type="match status" value="1"/>
</dbReference>
<dbReference type="Gene3D" id="2.160.10.10">
    <property type="entry name" value="Hexapeptide repeat proteins"/>
    <property type="match status" value="2"/>
</dbReference>
<dbReference type="PROSITE" id="PS00101">
    <property type="entry name" value="HEXAPEP_TRANSFERASES"/>
    <property type="match status" value="1"/>
</dbReference>
<keyword evidence="2" id="KW-0597">Phosphoprotein</keyword>
<dbReference type="EMBL" id="BAAAQM010000010">
    <property type="protein sequence ID" value="GAA1965239.1"/>
    <property type="molecule type" value="Genomic_DNA"/>
</dbReference>
<feature type="transmembrane region" description="Helical" evidence="6">
    <location>
        <begin position="1158"/>
        <end position="1180"/>
    </location>
</feature>
<dbReference type="PROSITE" id="PS00455">
    <property type="entry name" value="AMP_BINDING"/>
    <property type="match status" value="1"/>
</dbReference>
<dbReference type="InterPro" id="IPR036736">
    <property type="entry name" value="ACP-like_sf"/>
</dbReference>
<dbReference type="PANTHER" id="PTHR45527">
    <property type="entry name" value="NONRIBOSOMAL PEPTIDE SYNTHETASE"/>
    <property type="match status" value="1"/>
</dbReference>
<gene>
    <name evidence="8" type="ORF">GCM10009838_23450</name>
</gene>
<dbReference type="PANTHER" id="PTHR45527:SF1">
    <property type="entry name" value="FATTY ACID SYNTHASE"/>
    <property type="match status" value="1"/>
</dbReference>
<dbReference type="InterPro" id="IPR020806">
    <property type="entry name" value="PKS_PP-bd"/>
</dbReference>
<dbReference type="Pfam" id="PF00501">
    <property type="entry name" value="AMP-binding"/>
    <property type="match status" value="1"/>
</dbReference>
<dbReference type="SUPFAM" id="SSF51161">
    <property type="entry name" value="Trimeric LpxA-like enzymes"/>
    <property type="match status" value="3"/>
</dbReference>
<evidence type="ECO:0000313" key="8">
    <source>
        <dbReference type="EMBL" id="GAA1965239.1"/>
    </source>
</evidence>
<keyword evidence="9" id="KW-1185">Reference proteome</keyword>
<evidence type="ECO:0000256" key="4">
    <source>
        <dbReference type="ARBA" id="ARBA00022737"/>
    </source>
</evidence>
<evidence type="ECO:0000313" key="9">
    <source>
        <dbReference type="Proteomes" id="UP001499854"/>
    </source>
</evidence>
<evidence type="ECO:0000256" key="1">
    <source>
        <dbReference type="ARBA" id="ARBA00022450"/>
    </source>
</evidence>
<dbReference type="InterPro" id="IPR010071">
    <property type="entry name" value="AA_adenyl_dom"/>
</dbReference>
<dbReference type="SUPFAM" id="SSF47336">
    <property type="entry name" value="ACP-like"/>
    <property type="match status" value="1"/>
</dbReference>
<dbReference type="InterPro" id="IPR000873">
    <property type="entry name" value="AMP-dep_synth/lig_dom"/>
</dbReference>
<dbReference type="InterPro" id="IPR020845">
    <property type="entry name" value="AMP-binding_CS"/>
</dbReference>
<feature type="transmembrane region" description="Helical" evidence="6">
    <location>
        <begin position="1122"/>
        <end position="1146"/>
    </location>
</feature>
<keyword evidence="6" id="KW-1133">Transmembrane helix</keyword>
<dbReference type="InterPro" id="IPR006162">
    <property type="entry name" value="Ppantetheine_attach_site"/>
</dbReference>
<dbReference type="RefSeq" id="WP_344656988.1">
    <property type="nucleotide sequence ID" value="NZ_BAAAQM010000010.1"/>
</dbReference>
<proteinExistence type="predicted"/>
<feature type="transmembrane region" description="Helical" evidence="6">
    <location>
        <begin position="643"/>
        <end position="664"/>
    </location>
</feature>
<dbReference type="SUPFAM" id="SSF56801">
    <property type="entry name" value="Acetyl-CoA synthetase-like"/>
    <property type="match status" value="1"/>
</dbReference>
<evidence type="ECO:0000256" key="3">
    <source>
        <dbReference type="ARBA" id="ARBA00022679"/>
    </source>
</evidence>
<dbReference type="Gene3D" id="3.30.300.30">
    <property type="match status" value="1"/>
</dbReference>
<sequence length="1338" mass="142118">MHTTQDTATTLPLGRILPGSLEHAIWPVAAAAPVRTLVDVLDTTTRQYPEAPALEAAGTVLTYRELRGAVEALAGTLRAGGVGPGDKVGVRVPSGTTDLYVAILGVLVAGAAYVPVDVDDPDERAEMIWQDAAVCAVIGGGRSIRPGPGAPGGRVGPPAGTDDAWVIFTSGTTGRPKGVAVTHRSAAAFVDAEARLFVRDRPLGPGDRVLAGLSVAFDASCEEMWLAWRHGACLVPAPRSLVKAGTDLGPWLVERGITVVSTVPTLVALWPAAALDRVRLLIVGGESCPPELVERLAVPEREFWNTYGPTEATVVACASLMRAGSPVRIGTPLDGWELAVVDAQGRPVPWGETGELLISGVGTARYLDPAKDAEKFAPHPALQSPRVYRTGDLVRAEREGLIFVGRADEQVKIGGRRIELGEVDAALRALPGVRAAAAAVKDSPAGGQVLVGYLVIDGTVSQHGAIPHQRAADGGDPAEGGLAPGGPAAGFDRNAARVLLLQRLPPALVPVLALVGDLPTRTSGKVDREALPWPLPGLEADAAGSAANLGGTAGWIAEQWQRLLGVPVEADGDFFALGGSSLTAARLVGEMRGRYPGFTVKDLYQHPKLPELARFLDASGQAGAQGGKPRVRHRRVHLTPGTAGLYQGVVLAVLFVVRALPWVLGIAALDDILGPVKWAPHASWWVIVGGWLALSSAPARVVISGVGARLFTFNLQPGSYPRGGWTHLRLWTAERLVATFSLAATAGTPMASHYGRLLGCRVGQDVQLHSLPPVTGMAAFGDGAVLEPEVDCAGWWIEGDLLHVGGVRVGPGASVGTRSMLMPGADIGAGAEVAAGSCVAGAVPEGERWHGTPARRDESAPTFKWPPRQYRKSGFWTLAYMITVPAMQLLPLLSAMPALVLLYLWRGRNPEPGSLARLILVSSVPFTVISVLCYMLLVASVVRVLSRAIVPGVYAARGRVAWNVWVVHHLMATTRVTLFPLYASLATPLWLRMLGARVGRRVEASTVLTLPSLMTVDDHAFLADDTLIAPFEIRGGWLRLGPAHVGRRAFVGNSGMVGPFRKVADESLIGVHSDTPPRTSPGDSWLGRPAFTVQRQVDGGESTARTYDPPVRLVAGRALVELFRWLPVFLTVLLGDVALIGVQTAYDKFGLYGALPMAMGLLLAIGVTACLLTTMAKWLLVGRFRVGQRPLWSSFVWRNELYDTFVEELAMPWLGASLIGTPFMNMWMRSLGARIGRGVWCESHWLPETDLVTLGDGATVNRGVVLQTHLFQDRLMRMDTVTLGRGATLGPHAIALPGTRLDAASVAGPYSLVMRGDRLLAGTRWQGNPVAHWDSDDR</sequence>
<feature type="domain" description="Carrier" evidence="7">
    <location>
        <begin position="547"/>
        <end position="620"/>
    </location>
</feature>
<accession>A0ABN2R9M2</accession>
<evidence type="ECO:0000259" key="7">
    <source>
        <dbReference type="PROSITE" id="PS50075"/>
    </source>
</evidence>
<dbReference type="InterPro" id="IPR011004">
    <property type="entry name" value="Trimer_LpxA-like_sf"/>
</dbReference>
<dbReference type="Pfam" id="PF00550">
    <property type="entry name" value="PP-binding"/>
    <property type="match status" value="1"/>
</dbReference>
<dbReference type="Proteomes" id="UP001499854">
    <property type="component" value="Unassembled WGS sequence"/>
</dbReference>
<dbReference type="SMART" id="SM00823">
    <property type="entry name" value="PKS_PP"/>
    <property type="match status" value="1"/>
</dbReference>
<keyword evidence="6" id="KW-0812">Transmembrane</keyword>
<dbReference type="PROSITE" id="PS00012">
    <property type="entry name" value="PHOSPHOPANTETHEINE"/>
    <property type="match status" value="1"/>
</dbReference>
<evidence type="ECO:0000256" key="6">
    <source>
        <dbReference type="SAM" id="Phobius"/>
    </source>
</evidence>
<comment type="caution">
    <text evidence="8">The sequence shown here is derived from an EMBL/GenBank/DDBJ whole genome shotgun (WGS) entry which is preliminary data.</text>
</comment>
<reference evidence="8 9" key="1">
    <citation type="journal article" date="2019" name="Int. J. Syst. Evol. Microbiol.">
        <title>The Global Catalogue of Microorganisms (GCM) 10K type strain sequencing project: providing services to taxonomists for standard genome sequencing and annotation.</title>
        <authorList>
            <consortium name="The Broad Institute Genomics Platform"/>
            <consortium name="The Broad Institute Genome Sequencing Center for Infectious Disease"/>
            <person name="Wu L."/>
            <person name="Ma J."/>
        </authorList>
    </citation>
    <scope>NUCLEOTIDE SEQUENCE [LARGE SCALE GENOMIC DNA]</scope>
    <source>
        <strain evidence="8 9">JCM 16013</strain>
    </source>
</reference>
<dbReference type="InterPro" id="IPR045851">
    <property type="entry name" value="AMP-bd_C_sf"/>
</dbReference>
<dbReference type="PROSITE" id="PS50075">
    <property type="entry name" value="CARRIER"/>
    <property type="match status" value="1"/>
</dbReference>
<name>A0ABN2R9M2_9ACTN</name>
<dbReference type="Gene3D" id="3.40.50.12780">
    <property type="entry name" value="N-terminal domain of ligase-like"/>
    <property type="match status" value="1"/>
</dbReference>
<dbReference type="InterPro" id="IPR018357">
    <property type="entry name" value="Hexapep_transf_CS"/>
</dbReference>